<gene>
    <name evidence="2" type="ORF">ABT57_19930</name>
</gene>
<evidence type="ECO:0000256" key="1">
    <source>
        <dbReference type="SAM" id="Phobius"/>
    </source>
</evidence>
<dbReference type="Pfam" id="PF07963">
    <property type="entry name" value="N_methyl"/>
    <property type="match status" value="1"/>
</dbReference>
<dbReference type="InterPro" id="IPR012902">
    <property type="entry name" value="N_methyl_site"/>
</dbReference>
<dbReference type="STRING" id="320778.ABT57_19930"/>
<dbReference type="Proteomes" id="UP000035909">
    <property type="component" value="Unassembled WGS sequence"/>
</dbReference>
<feature type="transmembrane region" description="Helical" evidence="1">
    <location>
        <begin position="12"/>
        <end position="34"/>
    </location>
</feature>
<name>A0A0J1H3T0_9GAMM</name>
<dbReference type="OrthoDB" id="5593857at2"/>
<keyword evidence="1" id="KW-0472">Membrane</keyword>
<keyword evidence="1" id="KW-0812">Transmembrane</keyword>
<keyword evidence="3" id="KW-1185">Reference proteome</keyword>
<evidence type="ECO:0008006" key="4">
    <source>
        <dbReference type="Google" id="ProtNLM"/>
    </source>
</evidence>
<comment type="caution">
    <text evidence="2">The sequence shown here is derived from an EMBL/GenBank/DDBJ whole genome shotgun (WGS) entry which is preliminary data.</text>
</comment>
<evidence type="ECO:0000313" key="2">
    <source>
        <dbReference type="EMBL" id="KLV06405.1"/>
    </source>
</evidence>
<evidence type="ECO:0000313" key="3">
    <source>
        <dbReference type="Proteomes" id="UP000035909"/>
    </source>
</evidence>
<dbReference type="RefSeq" id="WP_047887010.1">
    <property type="nucleotide sequence ID" value="NZ_LDOU01000022.1"/>
</dbReference>
<sequence length="200" mass="22126">MIPYQRAKGFSLIEGIIAIVVMGIAMVTLTSFLFPQVERSAIPQYQARAAAIGHAMLNEILARKFDSRSDPNGDSLIRCGEKLPVIDTFIECTAPELLGAESGETDPKGSLNTALADDVDDFKGCWGTRSQCKGKVWRGSLSQFVPGDEYANIWAEVDVFYDEGFVGTPHEQVTAHKRITVSIKTTRYGEYVFIAYRSNY</sequence>
<dbReference type="AlphaFoldDB" id="A0A0J1H3T0"/>
<keyword evidence="1" id="KW-1133">Transmembrane helix</keyword>
<organism evidence="2 3">
    <name type="scientific">Photobacterium ganghwense</name>
    <dbReference type="NCBI Taxonomy" id="320778"/>
    <lineage>
        <taxon>Bacteria</taxon>
        <taxon>Pseudomonadati</taxon>
        <taxon>Pseudomonadota</taxon>
        <taxon>Gammaproteobacteria</taxon>
        <taxon>Vibrionales</taxon>
        <taxon>Vibrionaceae</taxon>
        <taxon>Photobacterium</taxon>
    </lineage>
</organism>
<dbReference type="NCBIfam" id="TIGR02532">
    <property type="entry name" value="IV_pilin_GFxxxE"/>
    <property type="match status" value="1"/>
</dbReference>
<dbReference type="EMBL" id="LDOU01000022">
    <property type="protein sequence ID" value="KLV06405.1"/>
    <property type="molecule type" value="Genomic_DNA"/>
</dbReference>
<protein>
    <recommendedName>
        <fullName evidence="4">MSHA biogenesis protein MshD</fullName>
    </recommendedName>
</protein>
<reference evidence="2 3" key="1">
    <citation type="submission" date="2015-05" db="EMBL/GenBank/DDBJ databases">
        <title>Photobacterium galathea sp. nov.</title>
        <authorList>
            <person name="Machado H."/>
            <person name="Gram L."/>
        </authorList>
    </citation>
    <scope>NUCLEOTIDE SEQUENCE [LARGE SCALE GENOMIC DNA]</scope>
    <source>
        <strain evidence="2 3">DSM 22954</strain>
    </source>
</reference>
<dbReference type="PATRIC" id="fig|320778.3.peg.4294"/>
<accession>A0A0J1H3T0</accession>
<proteinExistence type="predicted"/>
<dbReference type="PROSITE" id="PS00409">
    <property type="entry name" value="PROKAR_NTER_METHYL"/>
    <property type="match status" value="1"/>
</dbReference>